<dbReference type="AlphaFoldDB" id="W4PZ32"/>
<proteinExistence type="predicted"/>
<sequence>MGLDPQEIEELAVVYELNPDWQAPEMDLPHADPNGTAFRSNPGHSRLLAGKTGTAELKDAQGTEGDIIGWYSSVDVGDELLATFMVEGRPSGDVVTKANRFWASVGE</sequence>
<dbReference type="RefSeq" id="WP_034741255.1">
    <property type="nucleotide sequence ID" value="NZ_BAUT01000001.1"/>
</dbReference>
<dbReference type="InterPro" id="IPR012338">
    <property type="entry name" value="Beta-lactam/transpept-like"/>
</dbReference>
<organism evidence="2 3">
    <name type="scientific">Halalkalibacter wakoensis JCM 9140</name>
    <dbReference type="NCBI Taxonomy" id="1236970"/>
    <lineage>
        <taxon>Bacteria</taxon>
        <taxon>Bacillati</taxon>
        <taxon>Bacillota</taxon>
        <taxon>Bacilli</taxon>
        <taxon>Bacillales</taxon>
        <taxon>Bacillaceae</taxon>
        <taxon>Halalkalibacter</taxon>
    </lineage>
</organism>
<feature type="region of interest" description="Disordered" evidence="1">
    <location>
        <begin position="25"/>
        <end position="48"/>
    </location>
</feature>
<protein>
    <submittedName>
        <fullName evidence="2">Uncharacterized protein</fullName>
    </submittedName>
</protein>
<dbReference type="EMBL" id="BAUT01000001">
    <property type="protein sequence ID" value="GAE24394.1"/>
    <property type="molecule type" value="Genomic_DNA"/>
</dbReference>
<reference evidence="2" key="1">
    <citation type="journal article" date="2014" name="Genome Announc.">
        <title>Draft Genome Sequences of Three Alkaliphilic Bacillus Strains, Bacillus wakoensis JCM 9140T, Bacillus akibai JCM 9157T, and Bacillus hemicellulosilyticus JCM 9152T.</title>
        <authorList>
            <person name="Yuki M."/>
            <person name="Oshima K."/>
            <person name="Suda W."/>
            <person name="Oshida Y."/>
            <person name="Kitamura K."/>
            <person name="Iida T."/>
            <person name="Hattori M."/>
            <person name="Ohkuma M."/>
        </authorList>
    </citation>
    <scope>NUCLEOTIDE SEQUENCE [LARGE SCALE GENOMIC DNA]</scope>
    <source>
        <strain evidence="2">JCM 9140</strain>
    </source>
</reference>
<accession>W4PZ32</accession>
<evidence type="ECO:0000313" key="3">
    <source>
        <dbReference type="Proteomes" id="UP000018890"/>
    </source>
</evidence>
<gene>
    <name evidence="2" type="ORF">JCM9140_312</name>
</gene>
<dbReference type="SUPFAM" id="SSF56601">
    <property type="entry name" value="beta-lactamase/transpeptidase-like"/>
    <property type="match status" value="1"/>
</dbReference>
<dbReference type="Proteomes" id="UP000018890">
    <property type="component" value="Unassembled WGS sequence"/>
</dbReference>
<dbReference type="OrthoDB" id="9766847at2"/>
<name>W4PZ32_9BACI</name>
<comment type="caution">
    <text evidence="2">The sequence shown here is derived from an EMBL/GenBank/DDBJ whole genome shotgun (WGS) entry which is preliminary data.</text>
</comment>
<evidence type="ECO:0000256" key="1">
    <source>
        <dbReference type="SAM" id="MobiDB-lite"/>
    </source>
</evidence>
<dbReference type="STRING" id="1236970.JCM9140_312"/>
<evidence type="ECO:0000313" key="2">
    <source>
        <dbReference type="EMBL" id="GAE24394.1"/>
    </source>
</evidence>
<keyword evidence="3" id="KW-1185">Reference proteome</keyword>